<dbReference type="InterPro" id="IPR006838">
    <property type="entry name" value="ADTRP_AIG1"/>
</dbReference>
<gene>
    <name evidence="6" type="ORF">KASA_0L00627G</name>
</gene>
<organism evidence="6 7">
    <name type="scientific">Maudiozyma saulgeensis</name>
    <dbReference type="NCBI Taxonomy" id="1789683"/>
    <lineage>
        <taxon>Eukaryota</taxon>
        <taxon>Fungi</taxon>
        <taxon>Dikarya</taxon>
        <taxon>Ascomycota</taxon>
        <taxon>Saccharomycotina</taxon>
        <taxon>Saccharomycetes</taxon>
        <taxon>Saccharomycetales</taxon>
        <taxon>Saccharomycetaceae</taxon>
        <taxon>Maudiozyma</taxon>
    </lineage>
</organism>
<dbReference type="PANTHER" id="PTHR10989:SF16">
    <property type="entry name" value="AT02829P-RELATED"/>
    <property type="match status" value="1"/>
</dbReference>
<feature type="transmembrane region" description="Helical" evidence="5">
    <location>
        <begin position="16"/>
        <end position="38"/>
    </location>
</feature>
<keyword evidence="2 5" id="KW-0812">Transmembrane</keyword>
<dbReference type="Pfam" id="PF04750">
    <property type="entry name" value="Far-17a_AIG1"/>
    <property type="match status" value="1"/>
</dbReference>
<feature type="transmembrane region" description="Helical" evidence="5">
    <location>
        <begin position="166"/>
        <end position="185"/>
    </location>
</feature>
<dbReference type="Proteomes" id="UP000196158">
    <property type="component" value="Unassembled WGS sequence"/>
</dbReference>
<feature type="transmembrane region" description="Helical" evidence="5">
    <location>
        <begin position="205"/>
        <end position="223"/>
    </location>
</feature>
<evidence type="ECO:0000256" key="1">
    <source>
        <dbReference type="ARBA" id="ARBA00004127"/>
    </source>
</evidence>
<dbReference type="GO" id="GO:0016020">
    <property type="term" value="C:membrane"/>
    <property type="evidence" value="ECO:0007669"/>
    <property type="project" value="InterPro"/>
</dbReference>
<evidence type="ECO:0000256" key="4">
    <source>
        <dbReference type="ARBA" id="ARBA00023136"/>
    </source>
</evidence>
<feature type="transmembrane region" description="Helical" evidence="5">
    <location>
        <begin position="92"/>
        <end position="111"/>
    </location>
</feature>
<dbReference type="AlphaFoldDB" id="A0A1X7R5Y5"/>
<evidence type="ECO:0000313" key="6">
    <source>
        <dbReference type="EMBL" id="SMN21047.1"/>
    </source>
</evidence>
<proteinExistence type="predicted"/>
<dbReference type="EMBL" id="FXLY01000007">
    <property type="protein sequence ID" value="SMN21047.1"/>
    <property type="molecule type" value="Genomic_DNA"/>
</dbReference>
<keyword evidence="3 5" id="KW-1133">Transmembrane helix</keyword>
<keyword evidence="4 5" id="KW-0472">Membrane</keyword>
<dbReference type="GO" id="GO:0012505">
    <property type="term" value="C:endomembrane system"/>
    <property type="evidence" value="ECO:0007669"/>
    <property type="project" value="UniProtKB-SubCell"/>
</dbReference>
<evidence type="ECO:0000256" key="2">
    <source>
        <dbReference type="ARBA" id="ARBA00022692"/>
    </source>
</evidence>
<accession>A0A1X7R5Y5</accession>
<sequence>MNSTNENPIKPSCRSLLLNVLSLAVGCWGLSHATTLVLPPSLRDAGHKQFLTNISVVATLISNVCNISNYFIQRINLNINLLKFSNFISRHIVLPIALVLETVVPLVYWPLRLFAMKLIMQGVSSGKSPIPISVDLAIHFFPCVFLLCDHYLSGTGKKFIISNRKAWFLVTALGSGYYKYLALLIDPSIGQKYPYPFLDVAEPYKSIIFVCITSLAWSFYVSYQKFPPCTKSNNESKKIKKQI</sequence>
<name>A0A1X7R5Y5_9SACH</name>
<dbReference type="OrthoDB" id="1898221at2759"/>
<evidence type="ECO:0000256" key="3">
    <source>
        <dbReference type="ARBA" id="ARBA00022989"/>
    </source>
</evidence>
<protein>
    <submittedName>
        <fullName evidence="6">Uncharacterized protein</fullName>
    </submittedName>
</protein>
<evidence type="ECO:0000313" key="7">
    <source>
        <dbReference type="Proteomes" id="UP000196158"/>
    </source>
</evidence>
<reference evidence="6 7" key="1">
    <citation type="submission" date="2017-04" db="EMBL/GenBank/DDBJ databases">
        <authorList>
            <person name="Afonso C.L."/>
            <person name="Miller P.J."/>
            <person name="Scott M.A."/>
            <person name="Spackman E."/>
            <person name="Goraichik I."/>
            <person name="Dimitrov K.M."/>
            <person name="Suarez D.L."/>
            <person name="Swayne D.E."/>
        </authorList>
    </citation>
    <scope>NUCLEOTIDE SEQUENCE [LARGE SCALE GENOMIC DNA]</scope>
</reference>
<evidence type="ECO:0000256" key="5">
    <source>
        <dbReference type="SAM" id="Phobius"/>
    </source>
</evidence>
<dbReference type="PANTHER" id="PTHR10989">
    <property type="entry name" value="ANDROGEN-INDUCED PROTEIN 1-RELATED"/>
    <property type="match status" value="1"/>
</dbReference>
<keyword evidence="7" id="KW-1185">Reference proteome</keyword>
<comment type="subcellular location">
    <subcellularLocation>
        <location evidence="1">Endomembrane system</location>
        <topology evidence="1">Multi-pass membrane protein</topology>
    </subcellularLocation>
</comment>
<feature type="transmembrane region" description="Helical" evidence="5">
    <location>
        <begin position="50"/>
        <end position="72"/>
    </location>
</feature>